<reference evidence="2" key="1">
    <citation type="journal article" date="2021" name="PeerJ">
        <title>Extensive microbial diversity within the chicken gut microbiome revealed by metagenomics and culture.</title>
        <authorList>
            <person name="Gilroy R."/>
            <person name="Ravi A."/>
            <person name="Getino M."/>
            <person name="Pursley I."/>
            <person name="Horton D.L."/>
            <person name="Alikhan N.F."/>
            <person name="Baker D."/>
            <person name="Gharbi K."/>
            <person name="Hall N."/>
            <person name="Watson M."/>
            <person name="Adriaenssens E.M."/>
            <person name="Foster-Nyarko E."/>
            <person name="Jarju S."/>
            <person name="Secka A."/>
            <person name="Antonio M."/>
            <person name="Oren A."/>
            <person name="Chaudhuri R.R."/>
            <person name="La Ragione R."/>
            <person name="Hildebrand F."/>
            <person name="Pallen M.J."/>
        </authorList>
    </citation>
    <scope>NUCLEOTIDE SEQUENCE</scope>
    <source>
        <strain evidence="2">CHK171-7178</strain>
    </source>
</reference>
<dbReference type="AlphaFoldDB" id="A0A921G548"/>
<dbReference type="GO" id="GO:0003677">
    <property type="term" value="F:DNA binding"/>
    <property type="evidence" value="ECO:0007669"/>
    <property type="project" value="InterPro"/>
</dbReference>
<comment type="caution">
    <text evidence="2">The sequence shown here is derived from an EMBL/GenBank/DDBJ whole genome shotgun (WGS) entry which is preliminary data.</text>
</comment>
<dbReference type="PROSITE" id="PS50943">
    <property type="entry name" value="HTH_CROC1"/>
    <property type="match status" value="1"/>
</dbReference>
<feature type="domain" description="HTH cro/C1-type" evidence="1">
    <location>
        <begin position="7"/>
        <end position="60"/>
    </location>
</feature>
<evidence type="ECO:0000259" key="1">
    <source>
        <dbReference type="PROSITE" id="PS50943"/>
    </source>
</evidence>
<reference evidence="2" key="2">
    <citation type="submission" date="2021-09" db="EMBL/GenBank/DDBJ databases">
        <authorList>
            <person name="Gilroy R."/>
        </authorList>
    </citation>
    <scope>NUCLEOTIDE SEQUENCE</scope>
    <source>
        <strain evidence="2">CHK171-7178</strain>
    </source>
</reference>
<dbReference type="SMART" id="SM00028">
    <property type="entry name" value="TPR"/>
    <property type="match status" value="3"/>
</dbReference>
<organism evidence="2 3">
    <name type="scientific">Sporosarcina psychrophila</name>
    <name type="common">Bacillus psychrophilus</name>
    <dbReference type="NCBI Taxonomy" id="1476"/>
    <lineage>
        <taxon>Bacteria</taxon>
        <taxon>Bacillati</taxon>
        <taxon>Bacillota</taxon>
        <taxon>Bacilli</taxon>
        <taxon>Bacillales</taxon>
        <taxon>Caryophanaceae</taxon>
        <taxon>Sporosarcina</taxon>
    </lineage>
</organism>
<dbReference type="SUPFAM" id="SSF48452">
    <property type="entry name" value="TPR-like"/>
    <property type="match status" value="1"/>
</dbReference>
<protein>
    <submittedName>
        <fullName evidence="2">Tetratricopeptide repeat protein</fullName>
    </submittedName>
</protein>
<gene>
    <name evidence="2" type="ORF">K8V56_18980</name>
</gene>
<dbReference type="CDD" id="cd00093">
    <property type="entry name" value="HTH_XRE"/>
    <property type="match status" value="1"/>
</dbReference>
<sequence>MKVGHLIKAERIRQEMKQLVLAKGICTPSYLSKIERNLILPSEDIVSLLFNRLGIDPTKLQKSDLQTENDFEKLLNDTYREVITNRDDNFTKQKLNHLEQHSPLFENQSLYYTYLLIVLRLRIILSMNLDERKKEIEDLQVLSEDFDSRQMYLYKINKVIYYYATENRKKSIEYLEDVLLLVDDVLLGDWEKAELNYMIGILYTADSRIFTSIEYIRNALDYFRENFLMQRVLDCYILIGITHKKSEQFPEAYESYLKAMQICDEFNLDHEKRIVYHNLGSLSSIMGNKEEAIRYYKLSIQYITNEDGPLISIHCLIIEYSKMNNKKLVNYWCDEGISLFLQLKDKNLTSYYHHFSIFKSLNSEQGLSEKITEQAIDYFKSIQDYQYVHKYSIALAEWHYHNRKYKLSSIYYQEANRYGYIYRKIKKWEDL</sequence>
<dbReference type="Pfam" id="PF01381">
    <property type="entry name" value="HTH_3"/>
    <property type="match status" value="1"/>
</dbReference>
<dbReference type="InterPro" id="IPR001387">
    <property type="entry name" value="Cro/C1-type_HTH"/>
</dbReference>
<dbReference type="Gene3D" id="1.10.260.40">
    <property type="entry name" value="lambda repressor-like DNA-binding domains"/>
    <property type="match status" value="1"/>
</dbReference>
<dbReference type="InterPro" id="IPR011990">
    <property type="entry name" value="TPR-like_helical_dom_sf"/>
</dbReference>
<proteinExistence type="predicted"/>
<accession>A0A921G548</accession>
<dbReference type="Gene3D" id="1.25.40.10">
    <property type="entry name" value="Tetratricopeptide repeat domain"/>
    <property type="match status" value="1"/>
</dbReference>
<dbReference type="SUPFAM" id="SSF47413">
    <property type="entry name" value="lambda repressor-like DNA-binding domains"/>
    <property type="match status" value="1"/>
</dbReference>
<dbReference type="EMBL" id="DYWT01000283">
    <property type="protein sequence ID" value="HJF33856.1"/>
    <property type="molecule type" value="Genomic_DNA"/>
</dbReference>
<evidence type="ECO:0000313" key="2">
    <source>
        <dbReference type="EMBL" id="HJF33856.1"/>
    </source>
</evidence>
<name>A0A921G548_SPOPS</name>
<dbReference type="InterPro" id="IPR010982">
    <property type="entry name" value="Lambda_DNA-bd_dom_sf"/>
</dbReference>
<dbReference type="Proteomes" id="UP000698173">
    <property type="component" value="Unassembled WGS sequence"/>
</dbReference>
<dbReference type="InterPro" id="IPR019734">
    <property type="entry name" value="TPR_rpt"/>
</dbReference>
<dbReference type="SMART" id="SM00530">
    <property type="entry name" value="HTH_XRE"/>
    <property type="match status" value="1"/>
</dbReference>
<dbReference type="Pfam" id="PF13424">
    <property type="entry name" value="TPR_12"/>
    <property type="match status" value="1"/>
</dbReference>
<evidence type="ECO:0000313" key="3">
    <source>
        <dbReference type="Proteomes" id="UP000698173"/>
    </source>
</evidence>